<keyword evidence="1" id="KW-0732">Signal</keyword>
<accession>A0A1Z5RKK6</accession>
<evidence type="ECO:0008006" key="4">
    <source>
        <dbReference type="Google" id="ProtNLM"/>
    </source>
</evidence>
<dbReference type="InParanoid" id="A0A1Z5RKK6"/>
<dbReference type="AlphaFoldDB" id="A0A1Z5RKK6"/>
<protein>
    <recommendedName>
        <fullName evidence="4">Knottin scorpion toxin-like domain-containing protein</fullName>
    </recommendedName>
</protein>
<keyword evidence="3" id="KW-1185">Reference proteome</keyword>
<evidence type="ECO:0000256" key="1">
    <source>
        <dbReference type="SAM" id="SignalP"/>
    </source>
</evidence>
<dbReference type="Gramene" id="OQU84197">
    <property type="protein sequence ID" value="OQU84197"/>
    <property type="gene ID" value="SORBI_3004G008700"/>
</dbReference>
<name>A0A1Z5RKK6_SORBI</name>
<dbReference type="Proteomes" id="UP000000768">
    <property type="component" value="Chromosome 4"/>
</dbReference>
<feature type="signal peptide" evidence="1">
    <location>
        <begin position="1"/>
        <end position="27"/>
    </location>
</feature>
<proteinExistence type="predicted"/>
<gene>
    <name evidence="2" type="ORF">SORBI_3004G008700</name>
</gene>
<dbReference type="EMBL" id="CM000763">
    <property type="protein sequence ID" value="OQU84197.1"/>
    <property type="molecule type" value="Genomic_DNA"/>
</dbReference>
<evidence type="ECO:0000313" key="3">
    <source>
        <dbReference type="Proteomes" id="UP000000768"/>
    </source>
</evidence>
<dbReference type="OMA" id="CVGGGCY"/>
<feature type="chain" id="PRO_5013255713" description="Knottin scorpion toxin-like domain-containing protein" evidence="1">
    <location>
        <begin position="28"/>
        <end position="90"/>
    </location>
</feature>
<sequence>MMKKMGSARKIMLMLLLLVVLIASHEAARIGVGTETELFSCGDDNNPEIKCLYRCIIRPGLCNKCCKKSGFVSGKCVGGGCYCCTAPLDK</sequence>
<organism evidence="2 3">
    <name type="scientific">Sorghum bicolor</name>
    <name type="common">Sorghum</name>
    <name type="synonym">Sorghum vulgare</name>
    <dbReference type="NCBI Taxonomy" id="4558"/>
    <lineage>
        <taxon>Eukaryota</taxon>
        <taxon>Viridiplantae</taxon>
        <taxon>Streptophyta</taxon>
        <taxon>Embryophyta</taxon>
        <taxon>Tracheophyta</taxon>
        <taxon>Spermatophyta</taxon>
        <taxon>Magnoliopsida</taxon>
        <taxon>Liliopsida</taxon>
        <taxon>Poales</taxon>
        <taxon>Poaceae</taxon>
        <taxon>PACMAD clade</taxon>
        <taxon>Panicoideae</taxon>
        <taxon>Andropogonodae</taxon>
        <taxon>Andropogoneae</taxon>
        <taxon>Sorghinae</taxon>
        <taxon>Sorghum</taxon>
    </lineage>
</organism>
<reference evidence="3" key="2">
    <citation type="journal article" date="2018" name="Plant J.">
        <title>The Sorghum bicolor reference genome: improved assembly, gene annotations, a transcriptome atlas, and signatures of genome organization.</title>
        <authorList>
            <person name="McCormick R.F."/>
            <person name="Truong S.K."/>
            <person name="Sreedasyam A."/>
            <person name="Jenkins J."/>
            <person name="Shu S."/>
            <person name="Sims D."/>
            <person name="Kennedy M."/>
            <person name="Amirebrahimi M."/>
            <person name="Weers B.D."/>
            <person name="McKinley B."/>
            <person name="Mattison A."/>
            <person name="Morishige D.T."/>
            <person name="Grimwood J."/>
            <person name="Schmutz J."/>
            <person name="Mullet J.E."/>
        </authorList>
    </citation>
    <scope>NUCLEOTIDE SEQUENCE [LARGE SCALE GENOMIC DNA]</scope>
    <source>
        <strain evidence="3">cv. BTx623</strain>
    </source>
</reference>
<evidence type="ECO:0000313" key="2">
    <source>
        <dbReference type="EMBL" id="OQU84197.1"/>
    </source>
</evidence>
<reference evidence="2 3" key="1">
    <citation type="journal article" date="2009" name="Nature">
        <title>The Sorghum bicolor genome and the diversification of grasses.</title>
        <authorList>
            <person name="Paterson A.H."/>
            <person name="Bowers J.E."/>
            <person name="Bruggmann R."/>
            <person name="Dubchak I."/>
            <person name="Grimwood J."/>
            <person name="Gundlach H."/>
            <person name="Haberer G."/>
            <person name="Hellsten U."/>
            <person name="Mitros T."/>
            <person name="Poliakov A."/>
            <person name="Schmutz J."/>
            <person name="Spannagl M."/>
            <person name="Tang H."/>
            <person name="Wang X."/>
            <person name="Wicker T."/>
            <person name="Bharti A.K."/>
            <person name="Chapman J."/>
            <person name="Feltus F.A."/>
            <person name="Gowik U."/>
            <person name="Grigoriev I.V."/>
            <person name="Lyons E."/>
            <person name="Maher C.A."/>
            <person name="Martis M."/>
            <person name="Narechania A."/>
            <person name="Otillar R.P."/>
            <person name="Penning B.W."/>
            <person name="Salamov A.A."/>
            <person name="Wang Y."/>
            <person name="Zhang L."/>
            <person name="Carpita N.C."/>
            <person name="Freeling M."/>
            <person name="Gingle A.R."/>
            <person name="Hash C.T."/>
            <person name="Keller B."/>
            <person name="Klein P."/>
            <person name="Kresovich S."/>
            <person name="McCann M.C."/>
            <person name="Ming R."/>
            <person name="Peterson D.G."/>
            <person name="Mehboob-ur-Rahman"/>
            <person name="Ware D."/>
            <person name="Westhoff P."/>
            <person name="Mayer K.F."/>
            <person name="Messing J."/>
            <person name="Rokhsar D.S."/>
        </authorList>
    </citation>
    <scope>NUCLEOTIDE SEQUENCE [LARGE SCALE GENOMIC DNA]</scope>
    <source>
        <strain evidence="3">cv. BTx623</strain>
    </source>
</reference>